<name>A0AAW9PUW0_9CYAN</name>
<dbReference type="EMBL" id="JAZBJZ010000062">
    <property type="protein sequence ID" value="MEE3718062.1"/>
    <property type="molecule type" value="Genomic_DNA"/>
</dbReference>
<organism evidence="3 4">
    <name type="scientific">Tumidithrix elongata BACA0141</name>
    <dbReference type="NCBI Taxonomy" id="2716417"/>
    <lineage>
        <taxon>Bacteria</taxon>
        <taxon>Bacillati</taxon>
        <taxon>Cyanobacteriota</taxon>
        <taxon>Cyanophyceae</taxon>
        <taxon>Pseudanabaenales</taxon>
        <taxon>Pseudanabaenaceae</taxon>
        <taxon>Tumidithrix</taxon>
        <taxon>Tumidithrix elongata</taxon>
    </lineage>
</organism>
<dbReference type="AlphaFoldDB" id="A0AAW9PUW0"/>
<evidence type="ECO:0000313" key="3">
    <source>
        <dbReference type="EMBL" id="MEE3718062.1"/>
    </source>
</evidence>
<feature type="region of interest" description="Disordered" evidence="1">
    <location>
        <begin position="139"/>
        <end position="183"/>
    </location>
</feature>
<keyword evidence="2" id="KW-1133">Transmembrane helix</keyword>
<evidence type="ECO:0000256" key="2">
    <source>
        <dbReference type="SAM" id="Phobius"/>
    </source>
</evidence>
<feature type="transmembrane region" description="Helical" evidence="2">
    <location>
        <begin position="33"/>
        <end position="56"/>
    </location>
</feature>
<keyword evidence="2" id="KW-0812">Transmembrane</keyword>
<keyword evidence="2" id="KW-0472">Membrane</keyword>
<evidence type="ECO:0000313" key="4">
    <source>
        <dbReference type="Proteomes" id="UP001333818"/>
    </source>
</evidence>
<dbReference type="Proteomes" id="UP001333818">
    <property type="component" value="Unassembled WGS sequence"/>
</dbReference>
<dbReference type="RefSeq" id="WP_330484493.1">
    <property type="nucleotide sequence ID" value="NZ_JAZBJZ010000062.1"/>
</dbReference>
<feature type="compositionally biased region" description="Polar residues" evidence="1">
    <location>
        <begin position="166"/>
        <end position="183"/>
    </location>
</feature>
<accession>A0AAW9PUW0</accession>
<reference evidence="3" key="1">
    <citation type="submission" date="2024-01" db="EMBL/GenBank/DDBJ databases">
        <title>Bank of Algae and Cyanobacteria of the Azores (BACA) strain genomes.</title>
        <authorList>
            <person name="Luz R."/>
            <person name="Cordeiro R."/>
            <person name="Fonseca A."/>
            <person name="Goncalves V."/>
        </authorList>
    </citation>
    <scope>NUCLEOTIDE SEQUENCE</scope>
    <source>
        <strain evidence="3">BACA0141</strain>
    </source>
</reference>
<gene>
    <name evidence="3" type="ORF">V2H45_15075</name>
</gene>
<proteinExistence type="predicted"/>
<protein>
    <submittedName>
        <fullName evidence="3">SH3 domain-containing protein</fullName>
    </submittedName>
</protein>
<comment type="caution">
    <text evidence="3">The sequence shown here is derived from an EMBL/GenBank/DDBJ whole genome shotgun (WGS) entry which is preliminary data.</text>
</comment>
<evidence type="ECO:0000256" key="1">
    <source>
        <dbReference type="SAM" id="MobiDB-lite"/>
    </source>
</evidence>
<sequence length="183" mass="20068">MLDIAYCIQYAIIHANPLESAMEDIERCSIRQILLATVLAIFVFLQGTATAIASAGNQSNNQDLNQSATLVAPDKKIQITIYAQPNTVSQKRIGYGLSGDRVTVLQQVGSNTGKTWNLVRFENPPYAEGWVSQEFLSVQSANSPSQQDGQPGYFGSQKPQKDLAKQGSSSPKRNYTNNQNQNQ</sequence>
<feature type="compositionally biased region" description="Polar residues" evidence="1">
    <location>
        <begin position="139"/>
        <end position="149"/>
    </location>
</feature>
<keyword evidence="4" id="KW-1185">Reference proteome</keyword>